<feature type="domain" description="Metallo-beta-lactamase" evidence="1">
    <location>
        <begin position="48"/>
        <end position="247"/>
    </location>
</feature>
<dbReference type="Gene3D" id="3.60.15.10">
    <property type="entry name" value="Ribonuclease Z/Hydroxyacylglutathione hydrolase-like"/>
    <property type="match status" value="1"/>
</dbReference>
<dbReference type="InterPro" id="IPR036866">
    <property type="entry name" value="RibonucZ/Hydroxyglut_hydro"/>
</dbReference>
<dbReference type="EMBL" id="CP120682">
    <property type="protein sequence ID" value="WKN39658.1"/>
    <property type="molecule type" value="Genomic_DNA"/>
</dbReference>
<accession>A0AA49GSB7</accession>
<dbReference type="InterPro" id="IPR001279">
    <property type="entry name" value="Metallo-B-lactamas"/>
</dbReference>
<dbReference type="AlphaFoldDB" id="A0AA49GSB7"/>
<name>A0AA49GSB7_9BACT</name>
<protein>
    <submittedName>
        <fullName evidence="2">MBL fold metallo-hydrolase</fullName>
    </submittedName>
</protein>
<sequence length="291" mass="32814">MMNELIPAWQKDDALLEDIQRASTDREAFHLWWLGQSGYLIQWQGKHLLIDPYLSDSLTRKYADTEKPHIRMSERVIDPARLNFIDVVTSSHNHTDHLDGETLIPLFQANPEIKFVIPEANRGFVAERTQIEMSFPIGLTDGEQVTVEGVTMHAVPAAHEEIERDEAGRCKFLGYVIEFGPHTVYHSGDTLRYEGMTEALAPFNIDVALLPINGRDPKRKVAGNLNAEQAVRLAKETNTKVVIPCHYDMFTFNTADPAEFVQAAQAQGQNYKVLKGGEHWSSHSLSSLHIV</sequence>
<dbReference type="InterPro" id="IPR050114">
    <property type="entry name" value="UPF0173_UPF0282_UlaG_hydrolase"/>
</dbReference>
<evidence type="ECO:0000313" key="2">
    <source>
        <dbReference type="EMBL" id="WKN39658.1"/>
    </source>
</evidence>
<gene>
    <name evidence="2" type="ORF">K4G66_13245</name>
</gene>
<reference evidence="2" key="2">
    <citation type="journal article" date="2024" name="Antonie Van Leeuwenhoek">
        <title>Roseihalotalea indica gen. nov., sp. nov., a halophilic Bacteroidetes from mesopelagic Southwest Indian Ocean with higher carbohydrate metabolic potential.</title>
        <authorList>
            <person name="Chen B."/>
            <person name="Zhang M."/>
            <person name="Lin D."/>
            <person name="Ye J."/>
            <person name="Tang K."/>
        </authorList>
    </citation>
    <scope>NUCLEOTIDE SEQUENCE</scope>
    <source>
        <strain evidence="2">TK19036</strain>
    </source>
</reference>
<dbReference type="SUPFAM" id="SSF56281">
    <property type="entry name" value="Metallo-hydrolase/oxidoreductase"/>
    <property type="match status" value="1"/>
</dbReference>
<evidence type="ECO:0000259" key="1">
    <source>
        <dbReference type="Pfam" id="PF12706"/>
    </source>
</evidence>
<dbReference type="PANTHER" id="PTHR43546">
    <property type="entry name" value="UPF0173 METAL-DEPENDENT HYDROLASE MJ1163-RELATED"/>
    <property type="match status" value="1"/>
</dbReference>
<reference evidence="2" key="1">
    <citation type="journal article" date="2023" name="Comput. Struct. Biotechnol. J.">
        <title>Discovery of a novel marine Bacteroidetes with a rich repertoire of carbohydrate-active enzymes.</title>
        <authorList>
            <person name="Chen B."/>
            <person name="Liu G."/>
            <person name="Chen Q."/>
            <person name="Wang H."/>
            <person name="Liu L."/>
            <person name="Tang K."/>
        </authorList>
    </citation>
    <scope>NUCLEOTIDE SEQUENCE</scope>
    <source>
        <strain evidence="2">TK19036</strain>
    </source>
</reference>
<proteinExistence type="predicted"/>
<dbReference type="Pfam" id="PF12706">
    <property type="entry name" value="Lactamase_B_2"/>
    <property type="match status" value="1"/>
</dbReference>
<organism evidence="2">
    <name type="scientific">Roseihalotalea indica</name>
    <dbReference type="NCBI Taxonomy" id="2867963"/>
    <lineage>
        <taxon>Bacteria</taxon>
        <taxon>Pseudomonadati</taxon>
        <taxon>Bacteroidota</taxon>
        <taxon>Cytophagia</taxon>
        <taxon>Cytophagales</taxon>
        <taxon>Catalimonadaceae</taxon>
        <taxon>Roseihalotalea</taxon>
    </lineage>
</organism>